<feature type="compositionally biased region" description="Basic residues" evidence="1">
    <location>
        <begin position="130"/>
        <end position="142"/>
    </location>
</feature>
<dbReference type="EMBL" id="JAXOVC010000002">
    <property type="protein sequence ID" value="KAK4504618.1"/>
    <property type="molecule type" value="Genomic_DNA"/>
</dbReference>
<evidence type="ECO:0000256" key="1">
    <source>
        <dbReference type="SAM" id="MobiDB-lite"/>
    </source>
</evidence>
<evidence type="ECO:0000313" key="2">
    <source>
        <dbReference type="EMBL" id="KAK4504618.1"/>
    </source>
</evidence>
<name>A0ABR0ETY0_ZASCE</name>
<keyword evidence="3" id="KW-1185">Reference proteome</keyword>
<comment type="caution">
    <text evidence="2">The sequence shown here is derived from an EMBL/GenBank/DDBJ whole genome shotgun (WGS) entry which is preliminary data.</text>
</comment>
<evidence type="ECO:0000313" key="3">
    <source>
        <dbReference type="Proteomes" id="UP001305779"/>
    </source>
</evidence>
<reference evidence="2 3" key="1">
    <citation type="journal article" date="2023" name="G3 (Bethesda)">
        <title>A chromosome-level genome assembly of Zasmidium syzygii isolated from banana leaves.</title>
        <authorList>
            <person name="van Westerhoven A.C."/>
            <person name="Mehrabi R."/>
            <person name="Talebi R."/>
            <person name="Steentjes M.B.F."/>
            <person name="Corcolon B."/>
            <person name="Chong P.A."/>
            <person name="Kema G.H.J."/>
            <person name="Seidl M.F."/>
        </authorList>
    </citation>
    <scope>NUCLEOTIDE SEQUENCE [LARGE SCALE GENOMIC DNA]</scope>
    <source>
        <strain evidence="2 3">P124</strain>
    </source>
</reference>
<sequence length="241" mass="26706">MAIRERAKALFKTKSSKSSDKSSSLSKSSTQERWPSNVYKPGEPMPRPKYRMPPKKEHKEKLEAFSFAEAWRRKSFQSQYSPMGTRAPSRMASRRNSWLSMGRKSFSGKSATDVGRSASVTSGDTEKSSAVHKRDHAHHHLGAARQTALSGGKVAEQEGDDDVANVGLSRVHSIDHAHPRKEAEESRPQSSAGEKRSDTPQDQMNSLSQSHTITAHDHQPFTEHDLALALKRSHLTVPAQG</sequence>
<protein>
    <recommendedName>
        <fullName evidence="4">DUF4005 domain-containing protein</fullName>
    </recommendedName>
</protein>
<feature type="region of interest" description="Disordered" evidence="1">
    <location>
        <begin position="1"/>
        <end position="61"/>
    </location>
</feature>
<dbReference type="Proteomes" id="UP001305779">
    <property type="component" value="Unassembled WGS sequence"/>
</dbReference>
<feature type="region of interest" description="Disordered" evidence="1">
    <location>
        <begin position="76"/>
        <end position="220"/>
    </location>
</feature>
<feature type="compositionally biased region" description="Basic and acidic residues" evidence="1">
    <location>
        <begin position="172"/>
        <end position="199"/>
    </location>
</feature>
<gene>
    <name evidence="2" type="ORF">PRZ48_002579</name>
</gene>
<proteinExistence type="predicted"/>
<evidence type="ECO:0008006" key="4">
    <source>
        <dbReference type="Google" id="ProtNLM"/>
    </source>
</evidence>
<feature type="compositionally biased region" description="Polar residues" evidence="1">
    <location>
        <begin position="200"/>
        <end position="213"/>
    </location>
</feature>
<accession>A0ABR0ETY0</accession>
<organism evidence="2 3">
    <name type="scientific">Zasmidium cellare</name>
    <name type="common">Wine cellar mold</name>
    <name type="synonym">Racodium cellare</name>
    <dbReference type="NCBI Taxonomy" id="395010"/>
    <lineage>
        <taxon>Eukaryota</taxon>
        <taxon>Fungi</taxon>
        <taxon>Dikarya</taxon>
        <taxon>Ascomycota</taxon>
        <taxon>Pezizomycotina</taxon>
        <taxon>Dothideomycetes</taxon>
        <taxon>Dothideomycetidae</taxon>
        <taxon>Mycosphaerellales</taxon>
        <taxon>Mycosphaerellaceae</taxon>
        <taxon>Zasmidium</taxon>
    </lineage>
</organism>